<keyword evidence="2 6" id="KW-0812">Transmembrane</keyword>
<organism evidence="8 9">
    <name type="scientific">Massiliimalia timonensis</name>
    <dbReference type="NCBI Taxonomy" id="1987501"/>
    <lineage>
        <taxon>Bacteria</taxon>
        <taxon>Bacillati</taxon>
        <taxon>Bacillota</taxon>
        <taxon>Clostridia</taxon>
        <taxon>Eubacteriales</taxon>
        <taxon>Oscillospiraceae</taxon>
        <taxon>Massiliimalia</taxon>
    </lineage>
</organism>
<feature type="transmembrane region" description="Helical" evidence="6">
    <location>
        <begin position="548"/>
        <end position="568"/>
    </location>
</feature>
<dbReference type="EMBL" id="JACRTL010000001">
    <property type="protein sequence ID" value="MBC8609924.1"/>
    <property type="molecule type" value="Genomic_DNA"/>
</dbReference>
<keyword evidence="4 6" id="KW-1133">Transmembrane helix</keyword>
<comment type="caution">
    <text evidence="8">The sequence shown here is derived from an EMBL/GenBank/DDBJ whole genome shotgun (WGS) entry which is preliminary data.</text>
</comment>
<feature type="transmembrane region" description="Helical" evidence="6">
    <location>
        <begin position="328"/>
        <end position="346"/>
    </location>
</feature>
<keyword evidence="9" id="KW-1185">Reference proteome</keyword>
<feature type="transmembrane region" description="Helical" evidence="6">
    <location>
        <begin position="12"/>
        <end position="31"/>
    </location>
</feature>
<evidence type="ECO:0000256" key="2">
    <source>
        <dbReference type="ARBA" id="ARBA00022692"/>
    </source>
</evidence>
<feature type="domain" description="FHA" evidence="7">
    <location>
        <begin position="64"/>
        <end position="114"/>
    </location>
</feature>
<evidence type="ECO:0000313" key="8">
    <source>
        <dbReference type="EMBL" id="MBC8609924.1"/>
    </source>
</evidence>
<dbReference type="AlphaFoldDB" id="A0A8J6TP89"/>
<feature type="transmembrane region" description="Helical" evidence="6">
    <location>
        <begin position="261"/>
        <end position="278"/>
    </location>
</feature>
<dbReference type="PROSITE" id="PS50006">
    <property type="entry name" value="FHA_DOMAIN"/>
    <property type="match status" value="1"/>
</dbReference>
<evidence type="ECO:0000256" key="1">
    <source>
        <dbReference type="ARBA" id="ARBA00004141"/>
    </source>
</evidence>
<dbReference type="SMART" id="SM00240">
    <property type="entry name" value="FHA"/>
    <property type="match status" value="1"/>
</dbReference>
<gene>
    <name evidence="8" type="ORF">H8702_02160</name>
</gene>
<evidence type="ECO:0000256" key="3">
    <source>
        <dbReference type="ARBA" id="ARBA00022960"/>
    </source>
</evidence>
<feature type="transmembrane region" description="Helical" evidence="6">
    <location>
        <begin position="477"/>
        <end position="497"/>
    </location>
</feature>
<feature type="transmembrane region" description="Helical" evidence="6">
    <location>
        <begin position="392"/>
        <end position="411"/>
    </location>
</feature>
<feature type="transmembrane region" description="Helical" evidence="6">
    <location>
        <begin position="202"/>
        <end position="220"/>
    </location>
</feature>
<feature type="transmembrane region" description="Helical" evidence="6">
    <location>
        <begin position="290"/>
        <end position="308"/>
    </location>
</feature>
<dbReference type="InterPro" id="IPR008984">
    <property type="entry name" value="SMAD_FHA_dom_sf"/>
</dbReference>
<keyword evidence="5 6" id="KW-0472">Membrane</keyword>
<dbReference type="InterPro" id="IPR000253">
    <property type="entry name" value="FHA_dom"/>
</dbReference>
<dbReference type="InterPro" id="IPR001182">
    <property type="entry name" value="FtsW/RodA"/>
</dbReference>
<dbReference type="Proteomes" id="UP000632659">
    <property type="component" value="Unassembled WGS sequence"/>
</dbReference>
<evidence type="ECO:0000256" key="4">
    <source>
        <dbReference type="ARBA" id="ARBA00022989"/>
    </source>
</evidence>
<reference evidence="8" key="1">
    <citation type="submission" date="2020-08" db="EMBL/GenBank/DDBJ databases">
        <title>Genome public.</title>
        <authorList>
            <person name="Liu C."/>
            <person name="Sun Q."/>
        </authorList>
    </citation>
    <scope>NUCLEOTIDE SEQUENCE</scope>
    <source>
        <strain evidence="8">NSJ-15</strain>
    </source>
</reference>
<sequence length="590" mass="65168">MEQIITFLNTYYLVIARYLFVIYAAIIWVQLKRCIYHRTEDTKVLAVLNVEEGAIRLPITHYETTIGRSKSCDVVIPLQVLSRQHAVLTMEDDGLWRISDTNSNGGISVNGEELEQDTLIEMGDDIVMAGAHMTLTPPARYEQRPEYMEKQKNWFAYHWGKLARRFTGRAKKLGSINMALGALTLFQLLAFLQLFLALDEKYRPALAVCFVVLLILPWVYKVSANLLGIRTITAEALAFFLTTLGFCTTASAAPYSLVKELLAFLLGFAIFCVLCGILRNLNLVMKLRRYAAVASILLLAVNLVMGTTLNGQKNWINLGFVSVQPSEFVKILFVFAGAATLEWLLTTKNLTMLILYASGCIGLLFLMGDFGTALIFFFTFLVMVFLTSGDLRAIILTCVCAGMGGLLILTFKPYIVSRFAAWGHVWEHVNGIGFQQTRTLMAASSGGLLGIGGGNGFLKQVFASDTDLVFGILCEEWGLLIAVLAVSCYVLLLLAAIRSRKTTYSSYHIIAACTAASIFIFQASLNIFGATDILPITGVTLPFISNGGSSIAASWGLLSFITAALNYARPKMKRKTRKEPERVSRRVVRG</sequence>
<feature type="transmembrane region" description="Helical" evidence="6">
    <location>
        <begin position="174"/>
        <end position="196"/>
    </location>
</feature>
<dbReference type="Pfam" id="PF01098">
    <property type="entry name" value="FTSW_RODA_SPOVE"/>
    <property type="match status" value="1"/>
</dbReference>
<dbReference type="RefSeq" id="WP_187536187.1">
    <property type="nucleotide sequence ID" value="NZ_JACRTL010000001.1"/>
</dbReference>
<accession>A0A8J6TP89</accession>
<name>A0A8J6TP89_9FIRM</name>
<dbReference type="Gene3D" id="2.60.200.20">
    <property type="match status" value="1"/>
</dbReference>
<dbReference type="PANTHER" id="PTHR30474">
    <property type="entry name" value="CELL CYCLE PROTEIN"/>
    <property type="match status" value="1"/>
</dbReference>
<evidence type="ECO:0000259" key="7">
    <source>
        <dbReference type="PROSITE" id="PS50006"/>
    </source>
</evidence>
<evidence type="ECO:0000256" key="5">
    <source>
        <dbReference type="ARBA" id="ARBA00023136"/>
    </source>
</evidence>
<keyword evidence="3" id="KW-0133">Cell shape</keyword>
<dbReference type="CDD" id="cd00060">
    <property type="entry name" value="FHA"/>
    <property type="match status" value="1"/>
</dbReference>
<dbReference type="GO" id="GO:0051301">
    <property type="term" value="P:cell division"/>
    <property type="evidence" value="ECO:0007669"/>
    <property type="project" value="InterPro"/>
</dbReference>
<feature type="transmembrane region" description="Helical" evidence="6">
    <location>
        <begin position="509"/>
        <end position="528"/>
    </location>
</feature>
<feature type="transmembrane region" description="Helical" evidence="6">
    <location>
        <begin position="440"/>
        <end position="457"/>
    </location>
</feature>
<dbReference type="Pfam" id="PF00498">
    <property type="entry name" value="FHA"/>
    <property type="match status" value="1"/>
</dbReference>
<feature type="transmembrane region" description="Helical" evidence="6">
    <location>
        <begin position="353"/>
        <end position="386"/>
    </location>
</feature>
<evidence type="ECO:0000256" key="6">
    <source>
        <dbReference type="SAM" id="Phobius"/>
    </source>
</evidence>
<dbReference type="GO" id="GO:0032153">
    <property type="term" value="C:cell division site"/>
    <property type="evidence" value="ECO:0007669"/>
    <property type="project" value="TreeGrafter"/>
</dbReference>
<dbReference type="GO" id="GO:0008360">
    <property type="term" value="P:regulation of cell shape"/>
    <property type="evidence" value="ECO:0007669"/>
    <property type="project" value="UniProtKB-KW"/>
</dbReference>
<dbReference type="GO" id="GO:0005886">
    <property type="term" value="C:plasma membrane"/>
    <property type="evidence" value="ECO:0007669"/>
    <property type="project" value="TreeGrafter"/>
</dbReference>
<dbReference type="PANTHER" id="PTHR30474:SF3">
    <property type="entry name" value="PEPTIDOGLYCAN GLYCOSYLTRANSFERASE RODA"/>
    <property type="match status" value="1"/>
</dbReference>
<dbReference type="GO" id="GO:0015648">
    <property type="term" value="F:lipid-linked peptidoglycan transporter activity"/>
    <property type="evidence" value="ECO:0007669"/>
    <property type="project" value="TreeGrafter"/>
</dbReference>
<evidence type="ECO:0000313" key="9">
    <source>
        <dbReference type="Proteomes" id="UP000632659"/>
    </source>
</evidence>
<protein>
    <submittedName>
        <fullName evidence="8">FtsW/RodA/SpoVE family cell cycle protein</fullName>
    </submittedName>
</protein>
<dbReference type="SUPFAM" id="SSF49879">
    <property type="entry name" value="SMAD/FHA domain"/>
    <property type="match status" value="1"/>
</dbReference>
<proteinExistence type="predicted"/>
<feature type="transmembrane region" description="Helical" evidence="6">
    <location>
        <begin position="232"/>
        <end position="255"/>
    </location>
</feature>
<comment type="subcellular location">
    <subcellularLocation>
        <location evidence="1">Membrane</location>
        <topology evidence="1">Multi-pass membrane protein</topology>
    </subcellularLocation>
</comment>